<dbReference type="OrthoDB" id="9810303at2"/>
<evidence type="ECO:0000259" key="1">
    <source>
        <dbReference type="Pfam" id="PF00535"/>
    </source>
</evidence>
<dbReference type="InterPro" id="IPR029044">
    <property type="entry name" value="Nucleotide-diphossugar_trans"/>
</dbReference>
<name>A6TR53_ALKMQ</name>
<dbReference type="KEGG" id="amt:Amet_2518"/>
<reference evidence="3" key="1">
    <citation type="journal article" date="2016" name="Genome Announc.">
        <title>Complete genome sequence of Alkaliphilus metalliredigens strain QYMF, an alkaliphilic and metal-reducing bacterium isolated from borax-contaminated leachate ponds.</title>
        <authorList>
            <person name="Hwang C."/>
            <person name="Copeland A."/>
            <person name="Lucas S."/>
            <person name="Lapidus A."/>
            <person name="Barry K."/>
            <person name="Detter J.C."/>
            <person name="Glavina Del Rio T."/>
            <person name="Hammon N."/>
            <person name="Israni S."/>
            <person name="Dalin E."/>
            <person name="Tice H."/>
            <person name="Pitluck S."/>
            <person name="Chertkov O."/>
            <person name="Brettin T."/>
            <person name="Bruce D."/>
            <person name="Han C."/>
            <person name="Schmutz J."/>
            <person name="Larimer F."/>
            <person name="Land M.L."/>
            <person name="Hauser L."/>
            <person name="Kyrpides N."/>
            <person name="Mikhailova N."/>
            <person name="Ye Q."/>
            <person name="Zhou J."/>
            <person name="Richardson P."/>
            <person name="Fields M.W."/>
        </authorList>
    </citation>
    <scope>NUCLEOTIDE SEQUENCE [LARGE SCALE GENOMIC DNA]</scope>
    <source>
        <strain evidence="3">QYMF</strain>
    </source>
</reference>
<keyword evidence="2" id="KW-0808">Transferase</keyword>
<evidence type="ECO:0000313" key="2">
    <source>
        <dbReference type="EMBL" id="ABR48671.1"/>
    </source>
</evidence>
<dbReference type="Gene3D" id="3.90.550.10">
    <property type="entry name" value="Spore Coat Polysaccharide Biosynthesis Protein SpsA, Chain A"/>
    <property type="match status" value="1"/>
</dbReference>
<dbReference type="AlphaFoldDB" id="A6TR53"/>
<sequence length="230" mass="25915">MKNHISIVIPAYNEEKRIIKTLTTLKKSKMVDEIIVVDDGSTDKTYEYASKVEGIQLLKQLKNRGKGYALTVGINEALKNSNIILLLDADLEESVIDFSKLILPISEGRADVTIGKFPPSKKKGGFGFVKKLAKYGVYIHTGHKLDTVLSGQRALKSNVLKNINTNFQGYGVELGMTIDILKKGYHIEEVEVNMLHNETGRNLTGFIHRGKQFWQILCVLLKHSFKEKQR</sequence>
<keyword evidence="3" id="KW-1185">Reference proteome</keyword>
<dbReference type="PANTHER" id="PTHR48090">
    <property type="entry name" value="UNDECAPRENYL-PHOSPHATE 4-DEOXY-4-FORMAMIDO-L-ARABINOSE TRANSFERASE-RELATED"/>
    <property type="match status" value="1"/>
</dbReference>
<dbReference type="PANTHER" id="PTHR48090:SF7">
    <property type="entry name" value="RFBJ PROTEIN"/>
    <property type="match status" value="1"/>
</dbReference>
<protein>
    <submittedName>
        <fullName evidence="2">Glycosyl transferase, family 2</fullName>
    </submittedName>
</protein>
<gene>
    <name evidence="2" type="ordered locus">Amet_2518</name>
</gene>
<evidence type="ECO:0000313" key="3">
    <source>
        <dbReference type="Proteomes" id="UP000001572"/>
    </source>
</evidence>
<feature type="domain" description="Glycosyltransferase 2-like" evidence="1">
    <location>
        <begin position="6"/>
        <end position="131"/>
    </location>
</feature>
<dbReference type="eggNOG" id="COG1215">
    <property type="taxonomic scope" value="Bacteria"/>
</dbReference>
<dbReference type="EMBL" id="CP000724">
    <property type="protein sequence ID" value="ABR48671.1"/>
    <property type="molecule type" value="Genomic_DNA"/>
</dbReference>
<accession>A6TR53</accession>
<dbReference type="HOGENOM" id="CLU_033536_6_0_9"/>
<dbReference type="GO" id="GO:0016740">
    <property type="term" value="F:transferase activity"/>
    <property type="evidence" value="ECO:0007669"/>
    <property type="project" value="UniProtKB-KW"/>
</dbReference>
<dbReference type="CAZy" id="GT2">
    <property type="family name" value="Glycosyltransferase Family 2"/>
</dbReference>
<organism evidence="2 3">
    <name type="scientific">Alkaliphilus metalliredigens (strain QYMF)</name>
    <dbReference type="NCBI Taxonomy" id="293826"/>
    <lineage>
        <taxon>Bacteria</taxon>
        <taxon>Bacillati</taxon>
        <taxon>Bacillota</taxon>
        <taxon>Clostridia</taxon>
        <taxon>Peptostreptococcales</taxon>
        <taxon>Natronincolaceae</taxon>
        <taxon>Alkaliphilus</taxon>
    </lineage>
</organism>
<dbReference type="SUPFAM" id="SSF53448">
    <property type="entry name" value="Nucleotide-diphospho-sugar transferases"/>
    <property type="match status" value="1"/>
</dbReference>
<dbReference type="InterPro" id="IPR001173">
    <property type="entry name" value="Glyco_trans_2-like"/>
</dbReference>
<dbReference type="Pfam" id="PF00535">
    <property type="entry name" value="Glycos_transf_2"/>
    <property type="match status" value="1"/>
</dbReference>
<dbReference type="RefSeq" id="WP_012063646.1">
    <property type="nucleotide sequence ID" value="NC_009633.1"/>
</dbReference>
<proteinExistence type="predicted"/>
<dbReference type="STRING" id="293826.Amet_2518"/>
<dbReference type="Proteomes" id="UP000001572">
    <property type="component" value="Chromosome"/>
</dbReference>
<dbReference type="InterPro" id="IPR050256">
    <property type="entry name" value="Glycosyltransferase_2"/>
</dbReference>
<dbReference type="CDD" id="cd04179">
    <property type="entry name" value="DPM_DPG-synthase_like"/>
    <property type="match status" value="1"/>
</dbReference>